<reference evidence="1 2" key="1">
    <citation type="journal article" date="2019" name="Biochem. Eng. J.">
        <title>Metabolic engineering of the marine bacteria Neptunomonas concharum for the production of acetoin and meso-2,3-butanediol from acetate.</title>
        <authorList>
            <person name="Li W."/>
            <person name="Pu N."/>
            <person name="Liu C.-X."/>
            <person name="Yuan Q.-P."/>
            <person name="Li Z.-J."/>
        </authorList>
    </citation>
    <scope>NUCLEOTIDE SEQUENCE [LARGE SCALE GENOMIC DNA]</scope>
    <source>
        <strain evidence="1 2">JCM17730</strain>
    </source>
</reference>
<evidence type="ECO:0008006" key="3">
    <source>
        <dbReference type="Google" id="ProtNLM"/>
    </source>
</evidence>
<dbReference type="RefSeq" id="WP_138986887.1">
    <property type="nucleotide sequence ID" value="NZ_CP043869.1"/>
</dbReference>
<keyword evidence="2" id="KW-1185">Reference proteome</keyword>
<dbReference type="Proteomes" id="UP000324760">
    <property type="component" value="Chromosome"/>
</dbReference>
<dbReference type="KEGG" id="ncu:F0U83_12510"/>
<protein>
    <recommendedName>
        <fullName evidence="3">Roadblock/LC7 domain-containing protein</fullName>
    </recommendedName>
</protein>
<name>A0A5P1RDV7_9GAMM</name>
<dbReference type="OrthoDB" id="6120263at2"/>
<sequence length="116" mass="13168">MSKILTKLESLAGTQCSVLYSQGQSAFSTFPVEKSRYAKLAYQAFHHIFKHAHRVNTKYDEAHLQIGNERYICFQVAQECFYISLLPPKSDINKAQKVIRGAHKVLTKLHNSTAPT</sequence>
<evidence type="ECO:0000313" key="2">
    <source>
        <dbReference type="Proteomes" id="UP000324760"/>
    </source>
</evidence>
<dbReference type="AlphaFoldDB" id="A0A5P1RDV7"/>
<organism evidence="1 2">
    <name type="scientific">Neptunomonas concharum</name>
    <dbReference type="NCBI Taxonomy" id="1031538"/>
    <lineage>
        <taxon>Bacteria</taxon>
        <taxon>Pseudomonadati</taxon>
        <taxon>Pseudomonadota</taxon>
        <taxon>Gammaproteobacteria</taxon>
        <taxon>Oceanospirillales</taxon>
        <taxon>Oceanospirillaceae</taxon>
        <taxon>Neptunomonas</taxon>
    </lineage>
</organism>
<dbReference type="EMBL" id="CP043869">
    <property type="protein sequence ID" value="QEQ97472.1"/>
    <property type="molecule type" value="Genomic_DNA"/>
</dbReference>
<gene>
    <name evidence="1" type="ORF">F0U83_12510</name>
</gene>
<proteinExistence type="predicted"/>
<accession>A0A5P1RDV7</accession>
<evidence type="ECO:0000313" key="1">
    <source>
        <dbReference type="EMBL" id="QEQ97472.1"/>
    </source>
</evidence>